<reference evidence="2" key="1">
    <citation type="journal article" date="2020" name="Stud. Mycol.">
        <title>101 Dothideomycetes genomes: a test case for predicting lifestyles and emergence of pathogens.</title>
        <authorList>
            <person name="Haridas S."/>
            <person name="Albert R."/>
            <person name="Binder M."/>
            <person name="Bloem J."/>
            <person name="Labutti K."/>
            <person name="Salamov A."/>
            <person name="Andreopoulos B."/>
            <person name="Baker S."/>
            <person name="Barry K."/>
            <person name="Bills G."/>
            <person name="Bluhm B."/>
            <person name="Cannon C."/>
            <person name="Castanera R."/>
            <person name="Culley D."/>
            <person name="Daum C."/>
            <person name="Ezra D."/>
            <person name="Gonzalez J."/>
            <person name="Henrissat B."/>
            <person name="Kuo A."/>
            <person name="Liang C."/>
            <person name="Lipzen A."/>
            <person name="Lutzoni F."/>
            <person name="Magnuson J."/>
            <person name="Mondo S."/>
            <person name="Nolan M."/>
            <person name="Ohm R."/>
            <person name="Pangilinan J."/>
            <person name="Park H.-J."/>
            <person name="Ramirez L."/>
            <person name="Alfaro M."/>
            <person name="Sun H."/>
            <person name="Tritt A."/>
            <person name="Yoshinaga Y."/>
            <person name="Zwiers L.-H."/>
            <person name="Turgeon B."/>
            <person name="Goodwin S."/>
            <person name="Spatafora J."/>
            <person name="Crous P."/>
            <person name="Grigoriev I."/>
        </authorList>
    </citation>
    <scope>NUCLEOTIDE SEQUENCE</scope>
    <source>
        <strain evidence="2">CBS 121167</strain>
    </source>
</reference>
<proteinExistence type="predicted"/>
<feature type="compositionally biased region" description="Polar residues" evidence="1">
    <location>
        <begin position="69"/>
        <end position="82"/>
    </location>
</feature>
<keyword evidence="3" id="KW-1185">Reference proteome</keyword>
<feature type="compositionally biased region" description="Polar residues" evidence="1">
    <location>
        <begin position="264"/>
        <end position="276"/>
    </location>
</feature>
<dbReference type="Proteomes" id="UP000799438">
    <property type="component" value="Unassembled WGS sequence"/>
</dbReference>
<feature type="region of interest" description="Disordered" evidence="1">
    <location>
        <begin position="349"/>
        <end position="407"/>
    </location>
</feature>
<feature type="compositionally biased region" description="Polar residues" evidence="1">
    <location>
        <begin position="653"/>
        <end position="662"/>
    </location>
</feature>
<feature type="compositionally biased region" description="Polar residues" evidence="1">
    <location>
        <begin position="319"/>
        <end position="333"/>
    </location>
</feature>
<feature type="compositionally biased region" description="Low complexity" evidence="1">
    <location>
        <begin position="244"/>
        <end position="263"/>
    </location>
</feature>
<feature type="compositionally biased region" description="Low complexity" evidence="1">
    <location>
        <begin position="431"/>
        <end position="447"/>
    </location>
</feature>
<protein>
    <submittedName>
        <fullName evidence="2">Uncharacterized protein</fullName>
    </submittedName>
</protein>
<feature type="compositionally biased region" description="Low complexity" evidence="1">
    <location>
        <begin position="277"/>
        <end position="311"/>
    </location>
</feature>
<feature type="region of interest" description="Disordered" evidence="1">
    <location>
        <begin position="191"/>
        <end position="333"/>
    </location>
</feature>
<feature type="region of interest" description="Disordered" evidence="1">
    <location>
        <begin position="39"/>
        <end position="118"/>
    </location>
</feature>
<evidence type="ECO:0000313" key="3">
    <source>
        <dbReference type="Proteomes" id="UP000799438"/>
    </source>
</evidence>
<name>A0A6A6B2T4_9PEZI</name>
<feature type="region of interest" description="Disordered" evidence="1">
    <location>
        <begin position="422"/>
        <end position="468"/>
    </location>
</feature>
<dbReference type="AlphaFoldDB" id="A0A6A6B2T4"/>
<organism evidence="2 3">
    <name type="scientific">Aplosporella prunicola CBS 121167</name>
    <dbReference type="NCBI Taxonomy" id="1176127"/>
    <lineage>
        <taxon>Eukaryota</taxon>
        <taxon>Fungi</taxon>
        <taxon>Dikarya</taxon>
        <taxon>Ascomycota</taxon>
        <taxon>Pezizomycotina</taxon>
        <taxon>Dothideomycetes</taxon>
        <taxon>Dothideomycetes incertae sedis</taxon>
        <taxon>Botryosphaeriales</taxon>
        <taxon>Aplosporellaceae</taxon>
        <taxon>Aplosporella</taxon>
    </lineage>
</organism>
<feature type="region of interest" description="Disordered" evidence="1">
    <location>
        <begin position="648"/>
        <end position="673"/>
    </location>
</feature>
<feature type="compositionally biased region" description="Polar residues" evidence="1">
    <location>
        <begin position="371"/>
        <end position="383"/>
    </location>
</feature>
<feature type="region of interest" description="Disordered" evidence="1">
    <location>
        <begin position="160"/>
        <end position="179"/>
    </location>
</feature>
<gene>
    <name evidence="2" type="ORF">K452DRAFT_321309</name>
</gene>
<accession>A0A6A6B2T4</accession>
<dbReference type="EMBL" id="ML995497">
    <property type="protein sequence ID" value="KAF2138360.1"/>
    <property type="molecule type" value="Genomic_DNA"/>
</dbReference>
<dbReference type="GeneID" id="54301881"/>
<evidence type="ECO:0000313" key="2">
    <source>
        <dbReference type="EMBL" id="KAF2138360.1"/>
    </source>
</evidence>
<evidence type="ECO:0000256" key="1">
    <source>
        <dbReference type="SAM" id="MobiDB-lite"/>
    </source>
</evidence>
<feature type="region of interest" description="Disordered" evidence="1">
    <location>
        <begin position="902"/>
        <end position="934"/>
    </location>
</feature>
<feature type="compositionally biased region" description="Low complexity" evidence="1">
    <location>
        <begin position="458"/>
        <end position="468"/>
    </location>
</feature>
<sequence>MCQYSYVYYSYCDHAELTLLEYCSAAVAKAGRLSHADRVQTHDDGQQQHWGRPTDNEPGGASECDTRVQGASQPANTLQQHVISEGSGHDAPGQDASDHFESQDDAFQQQSSVTEEDVGMMKDNNFRIQSVAPGENVQSTPSTLSPAARLAARFQQSEQDPFIEKSAPGLGPKNTPKSPFSYADILKTRSPETTRTFALPKKTTTEGVKQQDRTGPRAPLAITTNLPQQRRSSEPTFDLASPQAFPTLSSKTTTTAPPSAVSSGKSGRSTSWAQVVSLTTSNESSPSSYSGPTAESDAGTVSTSVSTSLTSFPSDITFDPSNPSAERSPQYTQPPFDEAAKMVKDIIIPPITKDPDPAPHSPRKTLPTEWLQDTSGGHPQYSSLHPKKSMGTLRTPEATSHERATSPTKTIAKPFMFATARRAAEREAKVRSSSTSPVKSSSDPSKSVKGKPAKLQPSTMSHSHASSISTTGTVFHTAHASPTHSISTLSFASDTDDHGDIVSALGSPSRIPRLALKLSEILQVELTLSGPVEEPESGINEIHQKVVELVEDSVDHSVTSEGTDTNEPPKLLDVAYSLETAMKNEEITGIRFEAFGPHPQDHTDDDDISVLSTSKTHFQDKSQQSEAEFCTAIDELEASLTTRKPEIDAVSDQAESAQSTQRQARDGNDHVSSQNTFIESNHYAISAAPASTQDPAILYKGHGHKEVFRSAPELLKMLRRRSATLPAKVALTAAAKVALNAEAKEFVPMGIPAESWENSYFNRAPLPAEMIYPGWKLNMPRSDANATDYPAYPAMLSESMQQIIRSPAERPQTWKAKSSASPKKSLRKIWPSKRYKRFVSADSESDGNTITQASYKKWTKKNNGQKRDWNSHWYDGAWKSVNGAPPTFESFYADRAQRIPSDDRSIVTNPYHGRTSSKSSGSTTAGNGPEQNLGHEVIEPCGHWNVTMAGEFGNAACHECLP</sequence>
<dbReference type="RefSeq" id="XP_033394073.1">
    <property type="nucleotide sequence ID" value="XM_033544385.1"/>
</dbReference>